<dbReference type="InterPro" id="IPR002347">
    <property type="entry name" value="SDR_fam"/>
</dbReference>
<accession>A0A138ZZC8</accession>
<protein>
    <submittedName>
        <fullName evidence="5">NAD(P)-binding protein</fullName>
    </submittedName>
</protein>
<keyword evidence="3" id="KW-0560">Oxidoreductase</keyword>
<evidence type="ECO:0000259" key="4">
    <source>
        <dbReference type="SMART" id="SM00822"/>
    </source>
</evidence>
<dbReference type="STRING" id="1344416.A0A138ZZC8"/>
<organism evidence="5 6">
    <name type="scientific">Gonapodya prolifera (strain JEL478)</name>
    <name type="common">Monoblepharis prolifera</name>
    <dbReference type="NCBI Taxonomy" id="1344416"/>
    <lineage>
        <taxon>Eukaryota</taxon>
        <taxon>Fungi</taxon>
        <taxon>Fungi incertae sedis</taxon>
        <taxon>Chytridiomycota</taxon>
        <taxon>Chytridiomycota incertae sedis</taxon>
        <taxon>Monoblepharidomycetes</taxon>
        <taxon>Monoblepharidales</taxon>
        <taxon>Gonapodyaceae</taxon>
        <taxon>Gonapodya</taxon>
    </lineage>
</organism>
<dbReference type="Proteomes" id="UP000070544">
    <property type="component" value="Unassembled WGS sequence"/>
</dbReference>
<comment type="similarity">
    <text evidence="1">Belongs to the short-chain dehydrogenases/reductases (SDR) family.</text>
</comment>
<dbReference type="InterPro" id="IPR020904">
    <property type="entry name" value="Sc_DH/Rdtase_CS"/>
</dbReference>
<dbReference type="OrthoDB" id="9876299at2759"/>
<sequence>MTNGGRVVIITGSSSGIGKASAILLASQGWRVVVNCSSSVAAANAVVDEIKTNGGQAIVVQADVGKDEECKKLVDKAIEAFGRLDAVVNNAGTTKFNAHTNLRGLSTEDFLRIYSVNVVAPYNMVKYAEPHLRSAGNAAVVMVSSIAGVMGVGSSIAYAASKGALNTMTLSLARNLGPEIRVNAVCPGFIEGEWLRNGLGDKAYEAARNNYISTTPLRATVTAEEVAECVAFFCSSASKVTGEVMMIDAGTHLGSAPAKAR</sequence>
<dbReference type="Gene3D" id="3.40.50.720">
    <property type="entry name" value="NAD(P)-binding Rossmann-like Domain"/>
    <property type="match status" value="1"/>
</dbReference>
<evidence type="ECO:0000313" key="5">
    <source>
        <dbReference type="EMBL" id="KXS09625.1"/>
    </source>
</evidence>
<dbReference type="CDD" id="cd05233">
    <property type="entry name" value="SDR_c"/>
    <property type="match status" value="1"/>
</dbReference>
<reference evidence="5 6" key="1">
    <citation type="journal article" date="2015" name="Genome Biol. Evol.">
        <title>Phylogenomic analyses indicate that early fungi evolved digesting cell walls of algal ancestors of land plants.</title>
        <authorList>
            <person name="Chang Y."/>
            <person name="Wang S."/>
            <person name="Sekimoto S."/>
            <person name="Aerts A.L."/>
            <person name="Choi C."/>
            <person name="Clum A."/>
            <person name="LaButti K.M."/>
            <person name="Lindquist E.A."/>
            <person name="Yee Ngan C."/>
            <person name="Ohm R.A."/>
            <person name="Salamov A.A."/>
            <person name="Grigoriev I.V."/>
            <person name="Spatafora J.W."/>
            <person name="Berbee M.L."/>
        </authorList>
    </citation>
    <scope>NUCLEOTIDE SEQUENCE [LARGE SCALE GENOMIC DNA]</scope>
    <source>
        <strain evidence="5 6">JEL478</strain>
    </source>
</reference>
<evidence type="ECO:0000256" key="1">
    <source>
        <dbReference type="ARBA" id="ARBA00006484"/>
    </source>
</evidence>
<dbReference type="GO" id="GO:0016491">
    <property type="term" value="F:oxidoreductase activity"/>
    <property type="evidence" value="ECO:0007669"/>
    <property type="project" value="UniProtKB-KW"/>
</dbReference>
<dbReference type="EMBL" id="KQ965857">
    <property type="protein sequence ID" value="KXS09625.1"/>
    <property type="molecule type" value="Genomic_DNA"/>
</dbReference>
<dbReference type="InterPro" id="IPR036291">
    <property type="entry name" value="NAD(P)-bd_dom_sf"/>
</dbReference>
<keyword evidence="2" id="KW-0521">NADP</keyword>
<dbReference type="InterPro" id="IPR057326">
    <property type="entry name" value="KR_dom"/>
</dbReference>
<name>A0A138ZZC8_GONPJ</name>
<dbReference type="PRINTS" id="PR00081">
    <property type="entry name" value="GDHRDH"/>
</dbReference>
<dbReference type="PANTHER" id="PTHR43639:SF1">
    <property type="entry name" value="SHORT-CHAIN DEHYDROGENASE_REDUCTASE FAMILY PROTEIN"/>
    <property type="match status" value="1"/>
</dbReference>
<keyword evidence="6" id="KW-1185">Reference proteome</keyword>
<dbReference type="Pfam" id="PF13561">
    <property type="entry name" value="adh_short_C2"/>
    <property type="match status" value="1"/>
</dbReference>
<dbReference type="PRINTS" id="PR00080">
    <property type="entry name" value="SDRFAMILY"/>
</dbReference>
<dbReference type="PROSITE" id="PS00061">
    <property type="entry name" value="ADH_SHORT"/>
    <property type="match status" value="1"/>
</dbReference>
<gene>
    <name evidence="5" type="ORF">M427DRAFT_117103</name>
</gene>
<dbReference type="SUPFAM" id="SSF51735">
    <property type="entry name" value="NAD(P)-binding Rossmann-fold domains"/>
    <property type="match status" value="1"/>
</dbReference>
<evidence type="ECO:0000256" key="2">
    <source>
        <dbReference type="ARBA" id="ARBA00022857"/>
    </source>
</evidence>
<feature type="domain" description="Ketoreductase" evidence="4">
    <location>
        <begin position="6"/>
        <end position="193"/>
    </location>
</feature>
<proteinExistence type="inferred from homology"/>
<evidence type="ECO:0000313" key="6">
    <source>
        <dbReference type="Proteomes" id="UP000070544"/>
    </source>
</evidence>
<dbReference type="SMART" id="SM00822">
    <property type="entry name" value="PKS_KR"/>
    <property type="match status" value="1"/>
</dbReference>
<evidence type="ECO:0000256" key="3">
    <source>
        <dbReference type="ARBA" id="ARBA00023002"/>
    </source>
</evidence>
<dbReference type="AlphaFoldDB" id="A0A138ZZC8"/>
<dbReference type="PANTHER" id="PTHR43639">
    <property type="entry name" value="OXIDOREDUCTASE, SHORT-CHAIN DEHYDROGENASE/REDUCTASE FAMILY (AFU_ORTHOLOGUE AFUA_5G02870)"/>
    <property type="match status" value="1"/>
</dbReference>
<dbReference type="FunFam" id="3.40.50.720:FF:000084">
    <property type="entry name" value="Short-chain dehydrogenase reductase"/>
    <property type="match status" value="1"/>
</dbReference>